<dbReference type="InterPro" id="IPR019775">
    <property type="entry name" value="WD40_repeat_CS"/>
</dbReference>
<evidence type="ECO:0000256" key="3">
    <source>
        <dbReference type="ARBA" id="ARBA00022737"/>
    </source>
</evidence>
<evidence type="ECO:0000256" key="5">
    <source>
        <dbReference type="SAM" id="MobiDB-lite"/>
    </source>
</evidence>
<keyword evidence="2 4" id="KW-0853">WD repeat</keyword>
<dbReference type="InterPro" id="IPR001680">
    <property type="entry name" value="WD40_rpt"/>
</dbReference>
<gene>
    <name evidence="8" type="primary">Efcab8</name>
</gene>
<evidence type="ECO:0000256" key="1">
    <source>
        <dbReference type="ARBA" id="ARBA00014901"/>
    </source>
</evidence>
<dbReference type="AlphaFoldDB" id="A0A6P3VAG1"/>
<dbReference type="PROSITE" id="PS50082">
    <property type="entry name" value="WD_REPEATS_2"/>
    <property type="match status" value="5"/>
</dbReference>
<feature type="compositionally biased region" description="Polar residues" evidence="5">
    <location>
        <begin position="1225"/>
        <end position="1234"/>
    </location>
</feature>
<feature type="repeat" description="WD" evidence="4">
    <location>
        <begin position="500"/>
        <end position="541"/>
    </location>
</feature>
<keyword evidence="7" id="KW-1185">Reference proteome</keyword>
<dbReference type="RefSeq" id="XP_012370105.2">
    <property type="nucleotide sequence ID" value="XM_012514651.2"/>
</dbReference>
<feature type="region of interest" description="Disordered" evidence="5">
    <location>
        <begin position="1"/>
        <end position="39"/>
    </location>
</feature>
<evidence type="ECO:0000256" key="2">
    <source>
        <dbReference type="ARBA" id="ARBA00022574"/>
    </source>
</evidence>
<dbReference type="CTD" id="388795"/>
<dbReference type="PROSITE" id="PS00678">
    <property type="entry name" value="WD_REPEATS_1"/>
    <property type="match status" value="1"/>
</dbReference>
<dbReference type="GeneID" id="105742120"/>
<dbReference type="GO" id="GO:0005509">
    <property type="term" value="F:calcium ion binding"/>
    <property type="evidence" value="ECO:0007669"/>
    <property type="project" value="InterPro"/>
</dbReference>
<dbReference type="Pfam" id="PF00400">
    <property type="entry name" value="WD40"/>
    <property type="match status" value="3"/>
</dbReference>
<reference evidence="8" key="1">
    <citation type="submission" date="2025-08" db="UniProtKB">
        <authorList>
            <consortium name="RefSeq"/>
        </authorList>
    </citation>
    <scope>IDENTIFICATION</scope>
</reference>
<dbReference type="SMART" id="SM00320">
    <property type="entry name" value="WD40"/>
    <property type="match status" value="9"/>
</dbReference>
<dbReference type="PANTHER" id="PTHR44324">
    <property type="entry name" value="WD40 REPEAT DOMAIN 95"/>
    <property type="match status" value="1"/>
</dbReference>
<dbReference type="InterPro" id="IPR011992">
    <property type="entry name" value="EF-hand-dom_pair"/>
</dbReference>
<dbReference type="PANTHER" id="PTHR44324:SF6">
    <property type="entry name" value="EF-HAND CALCIUM BINDING DOMAIN 8"/>
    <property type="match status" value="1"/>
</dbReference>
<dbReference type="Gene3D" id="2.130.10.10">
    <property type="entry name" value="YVTN repeat-like/Quinoprotein amine dehydrogenase"/>
    <property type="match status" value="3"/>
</dbReference>
<name>A0A6P3VAG1_OCTDE</name>
<feature type="domain" description="EF-hand" evidence="6">
    <location>
        <begin position="86"/>
        <end position="121"/>
    </location>
</feature>
<dbReference type="SUPFAM" id="SSF50978">
    <property type="entry name" value="WD40 repeat-like"/>
    <property type="match status" value="2"/>
</dbReference>
<dbReference type="OrthoDB" id="5980302at2759"/>
<feature type="repeat" description="WD" evidence="4">
    <location>
        <begin position="408"/>
        <end position="450"/>
    </location>
</feature>
<protein>
    <recommendedName>
        <fullName evidence="1">WD repeat-containing protein on Y chromosome</fullName>
    </recommendedName>
</protein>
<dbReference type="SUPFAM" id="SSF47473">
    <property type="entry name" value="EF-hand"/>
    <property type="match status" value="1"/>
</dbReference>
<feature type="compositionally biased region" description="Basic and acidic residues" evidence="5">
    <location>
        <begin position="1"/>
        <end position="11"/>
    </location>
</feature>
<dbReference type="InParanoid" id="A0A6P3VAG1"/>
<organism evidence="7 8">
    <name type="scientific">Octodon degus</name>
    <name type="common">Degu</name>
    <name type="synonym">Sciurus degus</name>
    <dbReference type="NCBI Taxonomy" id="10160"/>
    <lineage>
        <taxon>Eukaryota</taxon>
        <taxon>Metazoa</taxon>
        <taxon>Chordata</taxon>
        <taxon>Craniata</taxon>
        <taxon>Vertebrata</taxon>
        <taxon>Euteleostomi</taxon>
        <taxon>Mammalia</taxon>
        <taxon>Eutheria</taxon>
        <taxon>Euarchontoglires</taxon>
        <taxon>Glires</taxon>
        <taxon>Rodentia</taxon>
        <taxon>Hystricomorpha</taxon>
        <taxon>Octodontidae</taxon>
        <taxon>Octodon</taxon>
    </lineage>
</organism>
<dbReference type="InterPro" id="IPR036322">
    <property type="entry name" value="WD40_repeat_dom_sf"/>
</dbReference>
<dbReference type="InterPro" id="IPR015943">
    <property type="entry name" value="WD40/YVTN_repeat-like_dom_sf"/>
</dbReference>
<feature type="repeat" description="WD" evidence="4">
    <location>
        <begin position="943"/>
        <end position="977"/>
    </location>
</feature>
<sequence length="1234" mass="140504">MSPENFRESPNSEKLSILGEFQDQEDPDSPPPIILSHNPDTPLSTQLFTGLHLAEMEKMFEEGIGSTTAMDLETFIRTMKTILSNVSEEVLESVFLKVDSDGNGFVTWPKYMDYVMHEFQGQEEMRRSQYRLRFHLPMRIVPLRHGCEVVKVEFLIQRFKKIRCFLTVTKDGVLQFWSESFLLIRSFRLSHTQQHHNQQMWVIDLVSLHNLNLIAVSSTELKIEFFDISNYKCVRAFTFTELDNCILVMNYWSDYHKGVFCLGDTNGNVIIFTSENVANGLFNPRVLPRTSKWDSWVSVSMQKLLNEKSILYRSYWLPALHPNWCQQVKFVPQMNMVVSCSAVEKSSMVLTMLPAKDPEKLKFSVLNLKKGILCFDYCADKNFLATGGYDSHIRLWNPFISKRPVWLMKGHQTSVTHIIVDSKNSSILISISRDKNIRVWDLQDYVCLQTFSGKQFSLGNYPITSAYFHTNDNTLICSTYSVGILKGYLEAHGPMKSGKTTTHNSALCAVLYSKIFKQVVSGCQQGMVSVWEITTGKRMMEFCVSGTRLVELTAMALDVHERCLLTGLLDGTMKMWNYNTGECLLTFPNPDRVEITGIVHMNKVYYMTGWSKRITSFMFHKAKPVLLCHHWQTFHTEDVLCMAKYQNQFLATSSYNGDILFWNVNMLKPILKFNASLSPLPLQPVKLREMEECMASRPRKTCLERRWAHKTSMKLPCSGWRAVDRASLRQTLMSAPVVMRHSGAKEPERPLSYQVSFSTGRTNSSNKSLDKQSFHREAELREKESQRKILLQSSASVEKIIFLQTRPRLPHTAAMLSSSIDGYIYAWSIHGNGGLLGKFPVDLEDNGDIVGAMATDENDWILITGDCKGRIKIWDIKDYCTFAGHWPPQSSAVKNSTETENKFRLLIPNQLQANIPYYIPLQEKEVVNGQTISLVPPTLLITWKGHLESVADILYVDNLQLIISAGQDRDVKTWKLSGDAVGTFGLSIWKKVQHATMDGQEQSTSLEEKADSTGTVLKGSHLELQKAPLRRDLAEALAYQQREQVALMAFLNGKEEVEAEARTRLQRMAQMSPWAREYSLEDIEESWNQWVSKGRQVSKVVGAAYKPRRRLQTHRVLSASVNYSWMKQQISPQIYQCLYFNDLTPVQQPDFLTNRASDQQVQSAFQVAPGIRKNLETVRKRTFVDTPAEALATIPSTSPSVSTVTSASKLPASNLPASLRPRSSVPYNSSGKFP</sequence>
<dbReference type="InterPro" id="IPR002048">
    <property type="entry name" value="EF_hand_dom"/>
</dbReference>
<evidence type="ECO:0000313" key="7">
    <source>
        <dbReference type="Proteomes" id="UP000515203"/>
    </source>
</evidence>
<evidence type="ECO:0000313" key="8">
    <source>
        <dbReference type="RefSeq" id="XP_012370105.2"/>
    </source>
</evidence>
<proteinExistence type="predicted"/>
<evidence type="ECO:0000256" key="4">
    <source>
        <dbReference type="PROSITE-ProRule" id="PRU00221"/>
    </source>
</evidence>
<feature type="repeat" description="WD" evidence="4">
    <location>
        <begin position="564"/>
        <end position="586"/>
    </location>
</feature>
<feature type="region of interest" description="Disordered" evidence="5">
    <location>
        <begin position="1212"/>
        <end position="1234"/>
    </location>
</feature>
<accession>A0A6P3VAG1</accession>
<dbReference type="PROSITE" id="PS50294">
    <property type="entry name" value="WD_REPEATS_REGION"/>
    <property type="match status" value="2"/>
</dbReference>
<dbReference type="InterPro" id="IPR051242">
    <property type="entry name" value="WD-EF-hand_domain"/>
</dbReference>
<dbReference type="Proteomes" id="UP000515203">
    <property type="component" value="Unplaced"/>
</dbReference>
<dbReference type="PROSITE" id="PS50222">
    <property type="entry name" value="EF_HAND_2"/>
    <property type="match status" value="1"/>
</dbReference>
<evidence type="ECO:0000259" key="6">
    <source>
        <dbReference type="PROSITE" id="PS50222"/>
    </source>
</evidence>
<feature type="repeat" description="WD" evidence="4">
    <location>
        <begin position="365"/>
        <end position="397"/>
    </location>
</feature>
<keyword evidence="3" id="KW-0677">Repeat</keyword>